<keyword evidence="2" id="KW-1185">Reference proteome</keyword>
<evidence type="ECO:0000313" key="2">
    <source>
        <dbReference type="Proteomes" id="UP000028709"/>
    </source>
</evidence>
<dbReference type="AlphaFoldDB" id="A0A086A373"/>
<gene>
    <name evidence="1" type="ORF">IQ37_19545</name>
</gene>
<proteinExistence type="predicted"/>
<dbReference type="Proteomes" id="UP000028709">
    <property type="component" value="Unassembled WGS sequence"/>
</dbReference>
<name>A0A086A373_9FLAO</name>
<reference evidence="1 2" key="1">
    <citation type="submission" date="2014-07" db="EMBL/GenBank/DDBJ databases">
        <title>Genome of Chryseobacterium piperi CTM.</title>
        <authorList>
            <person name="Pipes S.E."/>
            <person name="Stropko S.J."/>
            <person name="Newman J.D."/>
        </authorList>
    </citation>
    <scope>NUCLEOTIDE SEQUENCE [LARGE SCALE GENOMIC DNA]</scope>
    <source>
        <strain evidence="1 2">CTM</strain>
    </source>
</reference>
<accession>A0A086A373</accession>
<organism evidence="1 2">
    <name type="scientific">Chryseobacterium piperi</name>
    <dbReference type="NCBI Taxonomy" id="558152"/>
    <lineage>
        <taxon>Bacteria</taxon>
        <taxon>Pseudomonadati</taxon>
        <taxon>Bacteroidota</taxon>
        <taxon>Flavobacteriia</taxon>
        <taxon>Flavobacteriales</taxon>
        <taxon>Weeksellaceae</taxon>
        <taxon>Chryseobacterium group</taxon>
        <taxon>Chryseobacterium</taxon>
    </lineage>
</organism>
<evidence type="ECO:0000313" key="1">
    <source>
        <dbReference type="EMBL" id="KFF11137.1"/>
    </source>
</evidence>
<evidence type="ECO:0008006" key="3">
    <source>
        <dbReference type="Google" id="ProtNLM"/>
    </source>
</evidence>
<comment type="caution">
    <text evidence="1">The sequence shown here is derived from an EMBL/GenBank/DDBJ whole genome shotgun (WGS) entry which is preliminary data.</text>
</comment>
<dbReference type="KEGG" id="cpip:CJF12_04915"/>
<dbReference type="RefSeq" id="WP_034688268.1">
    <property type="nucleotide sequence ID" value="NZ_CP023049.2"/>
</dbReference>
<dbReference type="EMBL" id="JPRJ01000076">
    <property type="protein sequence ID" value="KFF11137.1"/>
    <property type="molecule type" value="Genomic_DNA"/>
</dbReference>
<dbReference type="InterPro" id="IPR025361">
    <property type="entry name" value="DUF4265"/>
</dbReference>
<dbReference type="Pfam" id="PF14085">
    <property type="entry name" value="DUF4265"/>
    <property type="match status" value="1"/>
</dbReference>
<sequence>MDKKVILTYYDVEDKLAEEVLWIEPINEKVTYQVKSIPFFAPNIAYNDIIAVEEDNGHLYFDDIVEASEHSTIQIVFFKKEKIVEVLKDIETLKCSWEGMHEQKLLAIDVSPEINYKEIRDYLEKQFENKIFDYKEACLSEKHLNDLK</sequence>
<dbReference type="OrthoDB" id="1030945at2"/>
<protein>
    <recommendedName>
        <fullName evidence="3">DUF4265 domain-containing protein</fullName>
    </recommendedName>
</protein>
<dbReference type="STRING" id="558152.IQ37_19545"/>